<dbReference type="InterPro" id="IPR039418">
    <property type="entry name" value="LexA-like"/>
</dbReference>
<dbReference type="Proteomes" id="UP000509414">
    <property type="component" value="Chromosome"/>
</dbReference>
<keyword evidence="3" id="KW-0804">Transcription</keyword>
<dbReference type="SUPFAM" id="SSF51306">
    <property type="entry name" value="LexA/Signal peptidase"/>
    <property type="match status" value="1"/>
</dbReference>
<dbReference type="Gene3D" id="1.10.260.40">
    <property type="entry name" value="lambda repressor-like DNA-binding domains"/>
    <property type="match status" value="1"/>
</dbReference>
<accession>A0A7H9CLS7</accession>
<dbReference type="Gene3D" id="2.10.109.10">
    <property type="entry name" value="Umud Fragment, subunit A"/>
    <property type="match status" value="1"/>
</dbReference>
<dbReference type="CDD" id="cd06529">
    <property type="entry name" value="S24_LexA-like"/>
    <property type="match status" value="1"/>
</dbReference>
<name>A0A7H9CLS7_9BACT</name>
<keyword evidence="1" id="KW-0805">Transcription regulation</keyword>
<evidence type="ECO:0000313" key="6">
    <source>
        <dbReference type="Proteomes" id="UP000509414"/>
    </source>
</evidence>
<dbReference type="PANTHER" id="PTHR40661:SF1">
    <property type="entry name" value="HTH CRO_C1-TYPE DOMAIN-CONTAINING PROTEIN"/>
    <property type="match status" value="1"/>
</dbReference>
<reference evidence="5 6" key="1">
    <citation type="submission" date="2020-02" db="EMBL/GenBank/DDBJ databases">
        <title>Complete genome sequence of the novel Campylobacter species Candidatus Campylobacter infans.</title>
        <authorList>
            <person name="Duim B."/>
            <person name="Zomer A."/>
            <person name="van der Graaf L."/>
            <person name="Wagenaar J."/>
        </authorList>
    </citation>
    <scope>NUCLEOTIDE SEQUENCE [LARGE SCALE GENOMIC DNA]</scope>
    <source>
        <strain evidence="5 6">19S00001</strain>
    </source>
</reference>
<dbReference type="InterPro" id="IPR010982">
    <property type="entry name" value="Lambda_DNA-bd_dom_sf"/>
</dbReference>
<organism evidence="5 6">
    <name type="scientific">Candidatus Campylobacter infans</name>
    <dbReference type="NCBI Taxonomy" id="2561898"/>
    <lineage>
        <taxon>Bacteria</taxon>
        <taxon>Pseudomonadati</taxon>
        <taxon>Campylobacterota</taxon>
        <taxon>Epsilonproteobacteria</taxon>
        <taxon>Campylobacterales</taxon>
        <taxon>Campylobacteraceae</taxon>
        <taxon>Campylobacter</taxon>
    </lineage>
</organism>
<dbReference type="SUPFAM" id="SSF47413">
    <property type="entry name" value="lambda repressor-like DNA-binding domains"/>
    <property type="match status" value="1"/>
</dbReference>
<evidence type="ECO:0000256" key="2">
    <source>
        <dbReference type="ARBA" id="ARBA00023125"/>
    </source>
</evidence>
<dbReference type="Pfam" id="PF01381">
    <property type="entry name" value="HTH_3"/>
    <property type="match status" value="1"/>
</dbReference>
<keyword evidence="2" id="KW-0238">DNA-binding</keyword>
<dbReference type="KEGG" id="cinf:CINF_1273"/>
<sequence>MNFGEKLKALMKAKKINSIELAKMLKLTQPAISHWLNNKKKPNLEKAQELAQIFGVSVDYLLNNSSVMTNSAPFHNIDVFEMVAGFGTEGYLDSDFRVEAQIALPSEFLGSISPKYAKIIRCLGDSMEPEFSDGDYMMIEMLANRNYIKRAGIYLVRLDNIIYIKRVEFLPNNDIKLISINPNYPPFTASSTGYEWEILACVFGRISVKIGSGFQFDPQGIK</sequence>
<keyword evidence="6" id="KW-1185">Reference proteome</keyword>
<proteinExistence type="predicted"/>
<dbReference type="InterPro" id="IPR015927">
    <property type="entry name" value="Peptidase_S24_S26A/B/C"/>
</dbReference>
<dbReference type="CDD" id="cd00093">
    <property type="entry name" value="HTH_XRE"/>
    <property type="match status" value="1"/>
</dbReference>
<dbReference type="Pfam" id="PF00717">
    <property type="entry name" value="Peptidase_S24"/>
    <property type="match status" value="1"/>
</dbReference>
<evidence type="ECO:0000259" key="4">
    <source>
        <dbReference type="PROSITE" id="PS50943"/>
    </source>
</evidence>
<gene>
    <name evidence="5" type="ORF">CINF_1273</name>
</gene>
<dbReference type="InterPro" id="IPR001387">
    <property type="entry name" value="Cro/C1-type_HTH"/>
</dbReference>
<dbReference type="PROSITE" id="PS50943">
    <property type="entry name" value="HTH_CROC1"/>
    <property type="match status" value="1"/>
</dbReference>
<evidence type="ECO:0000313" key="5">
    <source>
        <dbReference type="EMBL" id="QLI05759.1"/>
    </source>
</evidence>
<dbReference type="InterPro" id="IPR036286">
    <property type="entry name" value="LexA/Signal_pep-like_sf"/>
</dbReference>
<dbReference type="RefSeq" id="WP_179974936.1">
    <property type="nucleotide sequence ID" value="NZ_CP049075.1"/>
</dbReference>
<dbReference type="PANTHER" id="PTHR40661">
    <property type="match status" value="1"/>
</dbReference>
<dbReference type="EMBL" id="CP049075">
    <property type="protein sequence ID" value="QLI05759.1"/>
    <property type="molecule type" value="Genomic_DNA"/>
</dbReference>
<dbReference type="AlphaFoldDB" id="A0A7H9CLS7"/>
<evidence type="ECO:0000256" key="3">
    <source>
        <dbReference type="ARBA" id="ARBA00023163"/>
    </source>
</evidence>
<evidence type="ECO:0000256" key="1">
    <source>
        <dbReference type="ARBA" id="ARBA00023015"/>
    </source>
</evidence>
<dbReference type="GO" id="GO:0003677">
    <property type="term" value="F:DNA binding"/>
    <property type="evidence" value="ECO:0007669"/>
    <property type="project" value="UniProtKB-KW"/>
</dbReference>
<dbReference type="SMART" id="SM00530">
    <property type="entry name" value="HTH_XRE"/>
    <property type="match status" value="1"/>
</dbReference>
<feature type="domain" description="HTH cro/C1-type" evidence="4">
    <location>
        <begin position="7"/>
        <end position="61"/>
    </location>
</feature>
<protein>
    <submittedName>
        <fullName evidence="5">Peptidase S24 LexA-like protein</fullName>
    </submittedName>
</protein>